<dbReference type="Gene3D" id="3.30.2000.30">
    <property type="match status" value="1"/>
</dbReference>
<dbReference type="RefSeq" id="WP_319844559.1">
    <property type="nucleotide sequence ID" value="NZ_JAXAFJ010000005.1"/>
</dbReference>
<name>A0ABU4RUA9_9HYPH</name>
<comment type="caution">
    <text evidence="1">The sequence shown here is derived from an EMBL/GenBank/DDBJ whole genome shotgun (WGS) entry which is preliminary data.</text>
</comment>
<reference evidence="1 2" key="1">
    <citation type="submission" date="2023-11" db="EMBL/GenBank/DDBJ databases">
        <authorList>
            <person name="Bao R."/>
        </authorList>
    </citation>
    <scope>NUCLEOTIDE SEQUENCE [LARGE SCALE GENOMIC DNA]</scope>
    <source>
        <strain evidence="1 2">PJ23</strain>
    </source>
</reference>
<organism evidence="1 2">
    <name type="scientific">Terrihabitans rhizophilus</name>
    <dbReference type="NCBI Taxonomy" id="3092662"/>
    <lineage>
        <taxon>Bacteria</taxon>
        <taxon>Pseudomonadati</taxon>
        <taxon>Pseudomonadota</taxon>
        <taxon>Alphaproteobacteria</taxon>
        <taxon>Hyphomicrobiales</taxon>
        <taxon>Terrihabitans</taxon>
    </lineage>
</organism>
<evidence type="ECO:0000313" key="1">
    <source>
        <dbReference type="EMBL" id="MDX6806431.1"/>
    </source>
</evidence>
<dbReference type="Proteomes" id="UP001274321">
    <property type="component" value="Unassembled WGS sequence"/>
</dbReference>
<dbReference type="EMBL" id="JAXAFJ010000005">
    <property type="protein sequence ID" value="MDX6806431.1"/>
    <property type="molecule type" value="Genomic_DNA"/>
</dbReference>
<evidence type="ECO:0000313" key="2">
    <source>
        <dbReference type="Proteomes" id="UP001274321"/>
    </source>
</evidence>
<accession>A0ABU4RUA9</accession>
<dbReference type="Pfam" id="PF11367">
    <property type="entry name" value="Tail_completion_gp17"/>
    <property type="match status" value="1"/>
</dbReference>
<keyword evidence="2" id="KW-1185">Reference proteome</keyword>
<gene>
    <name evidence="1" type="ORF">SCD90_10165</name>
</gene>
<protein>
    <submittedName>
        <fullName evidence="1">DUF3168 domain-containing protein</fullName>
    </submittedName>
</protein>
<dbReference type="InterPro" id="IPR053745">
    <property type="entry name" value="Viral_Tail_Comp_sf"/>
</dbReference>
<sequence>MIDPSLALQATVRARLVADLTTVPAGSIVSMAAKPELFPCVILRDGQTVYGDDFDSFSDRTFLDLHVWADSDETVKRIAGEVRAALRSRPWNVEDHVCHALTIASARYVTDPSGKGHGVLTVEAVLQARAAA</sequence>
<proteinExistence type="predicted"/>
<dbReference type="InterPro" id="IPR021508">
    <property type="entry name" value="Gp17-like"/>
</dbReference>